<keyword evidence="7 10" id="KW-0862">Zinc</keyword>
<dbReference type="RefSeq" id="WP_059038603.1">
    <property type="nucleotide sequence ID" value="NZ_JAADZU010000016.1"/>
</dbReference>
<keyword evidence="6 10" id="KW-0547">Nucleotide-binding</keyword>
<dbReference type="PRINTS" id="PR00983">
    <property type="entry name" value="TRNASYNTHCYS"/>
</dbReference>
<evidence type="ECO:0000256" key="4">
    <source>
        <dbReference type="ARBA" id="ARBA00022598"/>
    </source>
</evidence>
<organism evidence="12 13">
    <name type="scientific">Gordonia desulfuricans</name>
    <dbReference type="NCBI Taxonomy" id="89051"/>
    <lineage>
        <taxon>Bacteria</taxon>
        <taxon>Bacillati</taxon>
        <taxon>Actinomycetota</taxon>
        <taxon>Actinomycetes</taxon>
        <taxon>Mycobacteriales</taxon>
        <taxon>Gordoniaceae</taxon>
        <taxon>Gordonia</taxon>
    </lineage>
</organism>
<dbReference type="Proteomes" id="UP000466307">
    <property type="component" value="Unassembled WGS sequence"/>
</dbReference>
<comment type="catalytic activity">
    <reaction evidence="9 10">
        <text>1D-myo-inositol 2-amino-2-deoxy-alpha-D-glucopyranoside + L-cysteine + ATP = 1D-myo-inositol 2-(L-cysteinylamino)-2-deoxy-alpha-D-glucopyranoside + AMP + diphosphate + H(+)</text>
        <dbReference type="Rhea" id="RHEA:26176"/>
        <dbReference type="ChEBI" id="CHEBI:15378"/>
        <dbReference type="ChEBI" id="CHEBI:30616"/>
        <dbReference type="ChEBI" id="CHEBI:33019"/>
        <dbReference type="ChEBI" id="CHEBI:35235"/>
        <dbReference type="ChEBI" id="CHEBI:58886"/>
        <dbReference type="ChEBI" id="CHEBI:58887"/>
        <dbReference type="ChEBI" id="CHEBI:456215"/>
        <dbReference type="EC" id="6.3.1.13"/>
    </reaction>
</comment>
<dbReference type="GO" id="GO:0005829">
    <property type="term" value="C:cytosol"/>
    <property type="evidence" value="ECO:0007669"/>
    <property type="project" value="TreeGrafter"/>
</dbReference>
<comment type="function">
    <text evidence="1 10">Catalyzes the ATP-dependent condensation of GlcN-Ins and L-cysteine to form L-Cys-GlcN-Ins.</text>
</comment>
<dbReference type="NCBIfam" id="TIGR03447">
    <property type="entry name" value="mycothiol_MshC"/>
    <property type="match status" value="1"/>
</dbReference>
<dbReference type="Gene3D" id="3.40.50.620">
    <property type="entry name" value="HUPs"/>
    <property type="match status" value="1"/>
</dbReference>
<evidence type="ECO:0000259" key="11">
    <source>
        <dbReference type="Pfam" id="PF01406"/>
    </source>
</evidence>
<feature type="binding site" evidence="10">
    <location>
        <position position="231"/>
    </location>
    <ligand>
        <name>Zn(2+)</name>
        <dbReference type="ChEBI" id="CHEBI:29105"/>
    </ligand>
</feature>
<evidence type="ECO:0000256" key="1">
    <source>
        <dbReference type="ARBA" id="ARBA00003679"/>
    </source>
</evidence>
<dbReference type="GO" id="GO:0005524">
    <property type="term" value="F:ATP binding"/>
    <property type="evidence" value="ECO:0007669"/>
    <property type="project" value="UniProtKB-KW"/>
</dbReference>
<dbReference type="InterPro" id="IPR014729">
    <property type="entry name" value="Rossmann-like_a/b/a_fold"/>
</dbReference>
<keyword evidence="13" id="KW-1185">Reference proteome</keyword>
<sequence>MQSWPDPALPVVPGAGPALRLYDTSARQVRPVTPGTTATMYVCGITPYDATHLGHAATYLTFDMVNRVLRDAGHDVHYVQNITDVDDPLFERADRDGVDWRELGSSQIQLFRDDMTALRVLPPRDYIGAMESVGEVVEMVEKLLSSGSAYVVDDQEFPDVYYRIDATEQFGYESGYDRTTMERFFAERGGDPDRAGKRDRLDALLWRAERPGEPSWEAPFGAGRPGWHVECSAIALNRLGIEFDIQGGGNDLIFPHHEFSAAHGEALTGARRFARHYVHTGMVGLDGEKMSKSRGNLVFVSRLRAQGVDPGAIRLALLADHYRGDRMWTDAVLDAGLARLARWRTAVAAPAGPDAAPIVERVRQHLADDLDTPKALDAVDGWCRDVERGIGGDTDAPSAIAQAVDALLGVDLRGTGTAG</sequence>
<dbReference type="GO" id="GO:0006423">
    <property type="term" value="P:cysteinyl-tRNA aminoacylation"/>
    <property type="evidence" value="ECO:0007669"/>
    <property type="project" value="TreeGrafter"/>
</dbReference>
<feature type="binding site" evidence="10">
    <location>
        <begin position="81"/>
        <end position="83"/>
    </location>
    <ligand>
        <name>L-cysteinyl-5'-AMP</name>
        <dbReference type="ChEBI" id="CHEBI:144924"/>
    </ligand>
</feature>
<dbReference type="InterPro" id="IPR017812">
    <property type="entry name" value="Mycothiol_ligase_MshC"/>
</dbReference>
<dbReference type="GO" id="GO:0035446">
    <property type="term" value="F:cysteine-glucosaminylinositol ligase activity"/>
    <property type="evidence" value="ECO:0007669"/>
    <property type="project" value="UniProtKB-UniRule"/>
</dbReference>
<dbReference type="AlphaFoldDB" id="A0A7K3LM96"/>
<dbReference type="CDD" id="cd00672">
    <property type="entry name" value="CysRS_core"/>
    <property type="match status" value="1"/>
</dbReference>
<feature type="binding site" evidence="10">
    <location>
        <position position="283"/>
    </location>
    <ligand>
        <name>L-cysteinyl-5'-AMP</name>
        <dbReference type="ChEBI" id="CHEBI:144924"/>
    </ligand>
</feature>
<dbReference type="InterPro" id="IPR024909">
    <property type="entry name" value="Cys-tRNA/MSH_ligase"/>
</dbReference>
<dbReference type="GO" id="GO:0004817">
    <property type="term" value="F:cysteine-tRNA ligase activity"/>
    <property type="evidence" value="ECO:0007669"/>
    <property type="project" value="TreeGrafter"/>
</dbReference>
<evidence type="ECO:0000256" key="6">
    <source>
        <dbReference type="ARBA" id="ARBA00022741"/>
    </source>
</evidence>
<dbReference type="FunFam" id="3.40.50.620:FF:000134">
    <property type="entry name" value="L-cysteine:1D-myo-inositol 2-amino-2-deoxy-alpha-D-glucopyranoside ligase"/>
    <property type="match status" value="1"/>
</dbReference>
<feature type="domain" description="tRNA synthetases class I catalytic" evidence="11">
    <location>
        <begin position="37"/>
        <end position="327"/>
    </location>
</feature>
<keyword evidence="5 10" id="KW-0479">Metal-binding</keyword>
<evidence type="ECO:0000256" key="9">
    <source>
        <dbReference type="ARBA" id="ARBA00048350"/>
    </source>
</evidence>
<proteinExistence type="inferred from homology"/>
<accession>A0A7K3LM96</accession>
<feature type="short sequence motif" description="'KMSKS' region" evidence="10">
    <location>
        <begin position="289"/>
        <end position="293"/>
    </location>
</feature>
<feature type="binding site" evidence="10">
    <location>
        <position position="256"/>
    </location>
    <ligand>
        <name>Zn(2+)</name>
        <dbReference type="ChEBI" id="CHEBI:29105"/>
    </ligand>
</feature>
<feature type="short sequence motif" description="'HIGH' region" evidence="10">
    <location>
        <begin position="45"/>
        <end position="55"/>
    </location>
</feature>
<dbReference type="EC" id="6.3.1.13" evidence="10"/>
<protein>
    <recommendedName>
        <fullName evidence="10">L-cysteine:1D-myo-inositol 2-amino-2-deoxy-alpha-D-glucopyranoside ligase</fullName>
        <shortName evidence="10">L-Cys:GlcN-Ins ligase</shortName>
        <ecNumber evidence="10">6.3.1.13</ecNumber>
    </recommendedName>
    <alternativeName>
        <fullName evidence="10">Mycothiol ligase</fullName>
        <shortName evidence="10">MSH ligase</shortName>
    </alternativeName>
</protein>
<dbReference type="PANTHER" id="PTHR10890:SF3">
    <property type="entry name" value="CYSTEINE--TRNA LIGASE, CYTOPLASMIC"/>
    <property type="match status" value="1"/>
</dbReference>
<evidence type="ECO:0000256" key="7">
    <source>
        <dbReference type="ARBA" id="ARBA00022833"/>
    </source>
</evidence>
<comment type="caution">
    <text evidence="12">The sequence shown here is derived from an EMBL/GenBank/DDBJ whole genome shotgun (WGS) entry which is preliminary data.</text>
</comment>
<dbReference type="PANTHER" id="PTHR10890">
    <property type="entry name" value="CYSTEINYL-TRNA SYNTHETASE"/>
    <property type="match status" value="1"/>
</dbReference>
<feature type="binding site" evidence="10">
    <location>
        <begin position="43"/>
        <end position="46"/>
    </location>
    <ligand>
        <name>L-cysteinyl-5'-AMP</name>
        <dbReference type="ChEBI" id="CHEBI:144924"/>
    </ligand>
</feature>
<dbReference type="InterPro" id="IPR032678">
    <property type="entry name" value="tRNA-synt_1_cat_dom"/>
</dbReference>
<dbReference type="GO" id="GO:0008270">
    <property type="term" value="F:zinc ion binding"/>
    <property type="evidence" value="ECO:0007669"/>
    <property type="project" value="UniProtKB-UniRule"/>
</dbReference>
<evidence type="ECO:0000313" key="12">
    <source>
        <dbReference type="EMBL" id="NDK89370.1"/>
    </source>
</evidence>
<dbReference type="HAMAP" id="MF_01697">
    <property type="entry name" value="MshC"/>
    <property type="match status" value="1"/>
</dbReference>
<dbReference type="SUPFAM" id="SSF52374">
    <property type="entry name" value="Nucleotidylyl transferase"/>
    <property type="match status" value="1"/>
</dbReference>
<dbReference type="GO" id="GO:0010125">
    <property type="term" value="P:mycothiol biosynthetic process"/>
    <property type="evidence" value="ECO:0007669"/>
    <property type="project" value="UniProtKB-UniRule"/>
</dbReference>
<feature type="binding site" evidence="10">
    <location>
        <position position="43"/>
    </location>
    <ligand>
        <name>Zn(2+)</name>
        <dbReference type="ChEBI" id="CHEBI:29105"/>
    </ligand>
</feature>
<evidence type="ECO:0000256" key="10">
    <source>
        <dbReference type="HAMAP-Rule" id="MF_01697"/>
    </source>
</evidence>
<dbReference type="Gene3D" id="1.20.120.640">
    <property type="entry name" value="Anticodon-binding domain of a subclass of class I aminoacyl-tRNA synthetases"/>
    <property type="match status" value="1"/>
</dbReference>
<dbReference type="EMBL" id="JAADZU010000016">
    <property type="protein sequence ID" value="NDK89370.1"/>
    <property type="molecule type" value="Genomic_DNA"/>
</dbReference>
<name>A0A7K3LM96_9ACTN</name>
<gene>
    <name evidence="10 12" type="primary">mshC</name>
    <name evidence="12" type="ORF">GYA93_07205</name>
</gene>
<evidence type="ECO:0000313" key="13">
    <source>
        <dbReference type="Proteomes" id="UP000466307"/>
    </source>
</evidence>
<feature type="binding site" evidence="10">
    <location>
        <position position="227"/>
    </location>
    <ligand>
        <name>L-cysteinyl-5'-AMP</name>
        <dbReference type="ChEBI" id="CHEBI:144924"/>
    </ligand>
</feature>
<evidence type="ECO:0000256" key="8">
    <source>
        <dbReference type="ARBA" id="ARBA00022840"/>
    </source>
</evidence>
<dbReference type="Pfam" id="PF01406">
    <property type="entry name" value="tRNA-synt_1e"/>
    <property type="match status" value="1"/>
</dbReference>
<reference evidence="12 13" key="1">
    <citation type="submission" date="2020-01" db="EMBL/GenBank/DDBJ databases">
        <title>Investigation of new actinobacteria for the biodesulphurisation of diesel fuel.</title>
        <authorList>
            <person name="Athi Narayanan S.M."/>
        </authorList>
    </citation>
    <scope>NUCLEOTIDE SEQUENCE [LARGE SCALE GENOMIC DNA]</scope>
    <source>
        <strain evidence="12 13">213E</strain>
    </source>
</reference>
<comment type="cofactor">
    <cofactor evidence="10">
        <name>Zn(2+)</name>
        <dbReference type="ChEBI" id="CHEBI:29105"/>
    </cofactor>
    <text evidence="10">Binds 1 zinc ion per subunit.</text>
</comment>
<keyword evidence="4 10" id="KW-0436">Ligase</keyword>
<comment type="similarity">
    <text evidence="2 10">Belongs to the class-I aminoacyl-tRNA synthetase family. MshC subfamily.</text>
</comment>
<feature type="short sequence motif" description="'ERGGDP' region" evidence="10">
    <location>
        <begin position="187"/>
        <end position="192"/>
    </location>
</feature>
<keyword evidence="8 10" id="KW-0067">ATP-binding</keyword>
<comment type="subunit">
    <text evidence="3 10">Monomer.</text>
</comment>
<feature type="binding site" evidence="10">
    <location>
        <position position="58"/>
    </location>
    <ligand>
        <name>L-cysteinyl-5'-AMP</name>
        <dbReference type="ChEBI" id="CHEBI:144924"/>
    </ligand>
</feature>
<evidence type="ECO:0000256" key="5">
    <source>
        <dbReference type="ARBA" id="ARBA00022723"/>
    </source>
</evidence>
<evidence type="ECO:0000256" key="3">
    <source>
        <dbReference type="ARBA" id="ARBA00011245"/>
    </source>
</evidence>
<feature type="binding site" evidence="10">
    <location>
        <begin position="249"/>
        <end position="251"/>
    </location>
    <ligand>
        <name>L-cysteinyl-5'-AMP</name>
        <dbReference type="ChEBI" id="CHEBI:144924"/>
    </ligand>
</feature>
<evidence type="ECO:0000256" key="2">
    <source>
        <dbReference type="ARBA" id="ARBA00007723"/>
    </source>
</evidence>